<dbReference type="PANTHER" id="PTHR43133">
    <property type="entry name" value="RNA POLYMERASE ECF-TYPE SIGMA FACTO"/>
    <property type="match status" value="1"/>
</dbReference>
<evidence type="ECO:0000256" key="1">
    <source>
        <dbReference type="ARBA" id="ARBA00010641"/>
    </source>
</evidence>
<dbReference type="NCBIfam" id="TIGR02985">
    <property type="entry name" value="Sig70_bacteroi1"/>
    <property type="match status" value="1"/>
</dbReference>
<evidence type="ECO:0000256" key="3">
    <source>
        <dbReference type="ARBA" id="ARBA00023082"/>
    </source>
</evidence>
<dbReference type="InterPro" id="IPR014284">
    <property type="entry name" value="RNA_pol_sigma-70_dom"/>
</dbReference>
<dbReference type="NCBIfam" id="TIGR02937">
    <property type="entry name" value="sigma70-ECF"/>
    <property type="match status" value="1"/>
</dbReference>
<dbReference type="Gene3D" id="1.10.10.10">
    <property type="entry name" value="Winged helix-like DNA-binding domain superfamily/Winged helix DNA-binding domain"/>
    <property type="match status" value="1"/>
</dbReference>
<dbReference type="EMBL" id="JACIEP010000004">
    <property type="protein sequence ID" value="MBB4035458.1"/>
    <property type="molecule type" value="Genomic_DNA"/>
</dbReference>
<feature type="domain" description="RNA polymerase sigma-70 region 2" evidence="5">
    <location>
        <begin position="29"/>
        <end position="88"/>
    </location>
</feature>
<evidence type="ECO:0000259" key="6">
    <source>
        <dbReference type="Pfam" id="PF08281"/>
    </source>
</evidence>
<organism evidence="7 8">
    <name type="scientific">Dysgonomonas hofstadii</name>
    <dbReference type="NCBI Taxonomy" id="637886"/>
    <lineage>
        <taxon>Bacteria</taxon>
        <taxon>Pseudomonadati</taxon>
        <taxon>Bacteroidota</taxon>
        <taxon>Bacteroidia</taxon>
        <taxon>Bacteroidales</taxon>
        <taxon>Dysgonomonadaceae</taxon>
        <taxon>Dysgonomonas</taxon>
    </lineage>
</organism>
<dbReference type="InterPro" id="IPR013325">
    <property type="entry name" value="RNA_pol_sigma_r2"/>
</dbReference>
<evidence type="ECO:0000313" key="8">
    <source>
        <dbReference type="Proteomes" id="UP000555103"/>
    </source>
</evidence>
<dbReference type="Gene3D" id="1.10.1740.10">
    <property type="match status" value="1"/>
</dbReference>
<reference evidence="7 8" key="1">
    <citation type="submission" date="2020-08" db="EMBL/GenBank/DDBJ databases">
        <title>Genomic Encyclopedia of Type Strains, Phase IV (KMG-IV): sequencing the most valuable type-strain genomes for metagenomic binning, comparative biology and taxonomic classification.</title>
        <authorList>
            <person name="Goeker M."/>
        </authorList>
    </citation>
    <scope>NUCLEOTIDE SEQUENCE [LARGE SCALE GENOMIC DNA]</scope>
    <source>
        <strain evidence="7 8">DSM 104969</strain>
    </source>
</reference>
<dbReference type="InterPro" id="IPR013324">
    <property type="entry name" value="RNA_pol_sigma_r3/r4-like"/>
</dbReference>
<dbReference type="GO" id="GO:0003677">
    <property type="term" value="F:DNA binding"/>
    <property type="evidence" value="ECO:0007669"/>
    <property type="project" value="InterPro"/>
</dbReference>
<dbReference type="Pfam" id="PF08281">
    <property type="entry name" value="Sigma70_r4_2"/>
    <property type="match status" value="1"/>
</dbReference>
<dbReference type="GO" id="GO:0006352">
    <property type="term" value="P:DNA-templated transcription initiation"/>
    <property type="evidence" value="ECO:0007669"/>
    <property type="project" value="InterPro"/>
</dbReference>
<dbReference type="PANTHER" id="PTHR43133:SF46">
    <property type="entry name" value="RNA POLYMERASE SIGMA-70 FACTOR ECF SUBFAMILY"/>
    <property type="match status" value="1"/>
</dbReference>
<evidence type="ECO:0000256" key="2">
    <source>
        <dbReference type="ARBA" id="ARBA00023015"/>
    </source>
</evidence>
<accession>A0A840CN33</accession>
<keyword evidence="2" id="KW-0805">Transcription regulation</keyword>
<protein>
    <submittedName>
        <fullName evidence="7">RNA polymerase sigma-70 factor (ECF subfamily)</fullName>
    </submittedName>
</protein>
<sequence length="198" mass="23583">MNFYLYSDKEIIQKIQEEEQVGFKLLFIKYYMKVLTFISMTTKDKFVSEDIAQNVFMKLWIHRNNLYGDNLNNFIFTVTRNEIKDYFRVLSYTEKYKLQTVRDMNIEISENPLLENIENDDINYMISQAMEKLSEKRREVFKLSKIDELSNKEIAEKLGISVRTVEKHLEIASKQIRKHISKMSIGLIILLEAIRASM</sequence>
<dbReference type="CDD" id="cd06171">
    <property type="entry name" value="Sigma70_r4"/>
    <property type="match status" value="1"/>
</dbReference>
<dbReference type="AlphaFoldDB" id="A0A840CN33"/>
<comment type="similarity">
    <text evidence="1">Belongs to the sigma-70 factor family. ECF subfamily.</text>
</comment>
<dbReference type="InterPro" id="IPR036388">
    <property type="entry name" value="WH-like_DNA-bd_sf"/>
</dbReference>
<dbReference type="InterPro" id="IPR007627">
    <property type="entry name" value="RNA_pol_sigma70_r2"/>
</dbReference>
<keyword evidence="8" id="KW-1185">Reference proteome</keyword>
<evidence type="ECO:0000256" key="4">
    <source>
        <dbReference type="ARBA" id="ARBA00023163"/>
    </source>
</evidence>
<dbReference type="Pfam" id="PF04542">
    <property type="entry name" value="Sigma70_r2"/>
    <property type="match status" value="1"/>
</dbReference>
<comment type="caution">
    <text evidence="7">The sequence shown here is derived from an EMBL/GenBank/DDBJ whole genome shotgun (WGS) entry which is preliminary data.</text>
</comment>
<proteinExistence type="inferred from homology"/>
<dbReference type="SUPFAM" id="SSF88946">
    <property type="entry name" value="Sigma2 domain of RNA polymerase sigma factors"/>
    <property type="match status" value="1"/>
</dbReference>
<evidence type="ECO:0000259" key="5">
    <source>
        <dbReference type="Pfam" id="PF04542"/>
    </source>
</evidence>
<dbReference type="RefSeq" id="WP_183306399.1">
    <property type="nucleotide sequence ID" value="NZ_JACIEP010000004.1"/>
</dbReference>
<evidence type="ECO:0000313" key="7">
    <source>
        <dbReference type="EMBL" id="MBB4035458.1"/>
    </source>
</evidence>
<feature type="domain" description="RNA polymerase sigma factor 70 region 4 type 2" evidence="6">
    <location>
        <begin position="126"/>
        <end position="170"/>
    </location>
</feature>
<keyword evidence="3" id="KW-0731">Sigma factor</keyword>
<dbReference type="InterPro" id="IPR039425">
    <property type="entry name" value="RNA_pol_sigma-70-like"/>
</dbReference>
<dbReference type="Proteomes" id="UP000555103">
    <property type="component" value="Unassembled WGS sequence"/>
</dbReference>
<dbReference type="InterPro" id="IPR013249">
    <property type="entry name" value="RNA_pol_sigma70_r4_t2"/>
</dbReference>
<name>A0A840CN33_9BACT</name>
<dbReference type="GO" id="GO:0016987">
    <property type="term" value="F:sigma factor activity"/>
    <property type="evidence" value="ECO:0007669"/>
    <property type="project" value="UniProtKB-KW"/>
</dbReference>
<keyword evidence="4" id="KW-0804">Transcription</keyword>
<dbReference type="InterPro" id="IPR014327">
    <property type="entry name" value="RNA_pol_sigma70_bacteroid"/>
</dbReference>
<gene>
    <name evidence="7" type="ORF">GGR21_001351</name>
</gene>
<dbReference type="SUPFAM" id="SSF88659">
    <property type="entry name" value="Sigma3 and sigma4 domains of RNA polymerase sigma factors"/>
    <property type="match status" value="1"/>
</dbReference>